<dbReference type="InterPro" id="IPR027056">
    <property type="entry name" value="Gluconate_2DH_su3"/>
</dbReference>
<gene>
    <name evidence="2" type="ORF">HELGO_WM3865</name>
</gene>
<keyword evidence="1" id="KW-0732">Signal</keyword>
<feature type="chain" id="PRO_5027625343" description="Tat (Twin-arginine translocation) pathway signal sequence domain protein" evidence="1">
    <location>
        <begin position="25"/>
        <end position="176"/>
    </location>
</feature>
<evidence type="ECO:0000313" key="2">
    <source>
        <dbReference type="EMBL" id="CAA6808422.1"/>
    </source>
</evidence>
<evidence type="ECO:0000256" key="1">
    <source>
        <dbReference type="SAM" id="SignalP"/>
    </source>
</evidence>
<dbReference type="InterPro" id="IPR006311">
    <property type="entry name" value="TAT_signal"/>
</dbReference>
<protein>
    <recommendedName>
        <fullName evidence="3">Tat (Twin-arginine translocation) pathway signal sequence domain protein</fullName>
    </recommendedName>
</protein>
<reference evidence="2" key="1">
    <citation type="submission" date="2020-01" db="EMBL/GenBank/DDBJ databases">
        <authorList>
            <person name="Meier V. D."/>
            <person name="Meier V D."/>
        </authorList>
    </citation>
    <scope>NUCLEOTIDE SEQUENCE</scope>
    <source>
        <strain evidence="2">HLG_WM_MAG_04</strain>
    </source>
</reference>
<dbReference type="EMBL" id="CACVAX010000018">
    <property type="protein sequence ID" value="CAA6808422.1"/>
    <property type="molecule type" value="Genomic_DNA"/>
</dbReference>
<dbReference type="Pfam" id="PF13618">
    <property type="entry name" value="Gluconate_2-dh3"/>
    <property type="match status" value="1"/>
</dbReference>
<dbReference type="AlphaFoldDB" id="A0A6S6SZP2"/>
<name>A0A6S6SZP2_9BACT</name>
<organism evidence="2">
    <name type="scientific">uncultured Sulfurovum sp</name>
    <dbReference type="NCBI Taxonomy" id="269237"/>
    <lineage>
        <taxon>Bacteria</taxon>
        <taxon>Pseudomonadati</taxon>
        <taxon>Campylobacterota</taxon>
        <taxon>Epsilonproteobacteria</taxon>
        <taxon>Campylobacterales</taxon>
        <taxon>Sulfurovaceae</taxon>
        <taxon>Sulfurovum</taxon>
        <taxon>environmental samples</taxon>
    </lineage>
</organism>
<evidence type="ECO:0008006" key="3">
    <source>
        <dbReference type="Google" id="ProtNLM"/>
    </source>
</evidence>
<dbReference type="PROSITE" id="PS51318">
    <property type="entry name" value="TAT"/>
    <property type="match status" value="1"/>
</dbReference>
<accession>A0A6S6SZP2</accession>
<sequence length="176" mass="19619">MPNRKTITRRVFIASTLLAGTALTLLPQGAKSNIKIDLFKTLASVQEVLFPKGLSAPSASEFGATTYLATVAMHSSFLESDLVFLQRGAQELMNEYNDFLTLPPQKQDERLREFTQEHNIGENWVAFVLYFTLEALLSSPVYGGNKNESGWKWLHHHAGVPQPKVPFAQNTQGEVI</sequence>
<proteinExistence type="predicted"/>
<feature type="signal peptide" evidence="1">
    <location>
        <begin position="1"/>
        <end position="24"/>
    </location>
</feature>